<geneLocation type="plastid" evidence="1"/>
<reference evidence="1" key="1">
    <citation type="journal article" date="2019" name="Mol. Phylogenet. Evol.">
        <title>Morphological evolution and classification of the red algal order Ceramiales inferred using plastid phylogenomics.</title>
        <authorList>
            <person name="Diaz-Tapia P."/>
            <person name="Pasella M.M."/>
            <person name="Verbruggen H."/>
            <person name="Maggs C.A."/>
        </authorList>
    </citation>
    <scope>NUCLEOTIDE SEQUENCE</scope>
    <source>
        <strain evidence="1">PD2956</strain>
    </source>
</reference>
<dbReference type="EMBL" id="MK814608">
    <property type="protein sequence ID" value="QCI04100.1"/>
    <property type="molecule type" value="Genomic_DNA"/>
</dbReference>
<keyword evidence="1" id="KW-0934">Plastid</keyword>
<organism evidence="1">
    <name type="scientific">Antithamnionella ternifolia</name>
    <dbReference type="NCBI Taxonomy" id="207919"/>
    <lineage>
        <taxon>Eukaryota</taxon>
        <taxon>Rhodophyta</taxon>
        <taxon>Florideophyceae</taxon>
        <taxon>Rhodymeniophycidae</taxon>
        <taxon>Ceramiales</taxon>
        <taxon>Ceramiaceae</taxon>
        <taxon>Antithamnionella</taxon>
    </lineage>
</organism>
<evidence type="ECO:0000313" key="1">
    <source>
        <dbReference type="EMBL" id="QCI04100.1"/>
    </source>
</evidence>
<protein>
    <submittedName>
        <fullName evidence="1">Uncharacterized protein</fullName>
    </submittedName>
</protein>
<dbReference type="InterPro" id="IPR012674">
    <property type="entry name" value="Calycin"/>
</dbReference>
<proteinExistence type="predicted"/>
<accession>A0A4D6WPA3</accession>
<gene>
    <name evidence="1" type="primary">ycf58</name>
</gene>
<dbReference type="AlphaFoldDB" id="A0A4D6WPA3"/>
<sequence>MIQKVLRNIDGQWKHQQTIYNLQKNTKNYYKNNIKIDISNINKKQYSYTKQKINILKCKYTYQNIIYNESLYFINPKFFISIALIKNNYKYIAISFNSYIKLS</sequence>
<reference evidence="1" key="2">
    <citation type="submission" date="2019-04" db="EMBL/GenBank/DDBJ databases">
        <authorList>
            <person name="Pasella M."/>
        </authorList>
    </citation>
    <scope>NUCLEOTIDE SEQUENCE</scope>
    <source>
        <strain evidence="1">PD2956</strain>
    </source>
</reference>
<name>A0A4D6WPA3_9FLOR</name>
<dbReference type="Gene3D" id="2.40.128.20">
    <property type="match status" value="1"/>
</dbReference>